<gene>
    <name evidence="1" type="ORF">JCR33_04745</name>
</gene>
<dbReference type="Proteomes" id="UP000609531">
    <property type="component" value="Unassembled WGS sequence"/>
</dbReference>
<dbReference type="Gene3D" id="2.60.120.10">
    <property type="entry name" value="Jelly Rolls"/>
    <property type="match status" value="1"/>
</dbReference>
<evidence type="ECO:0000313" key="1">
    <source>
        <dbReference type="EMBL" id="MBJ3774983.1"/>
    </source>
</evidence>
<dbReference type="CDD" id="cd06982">
    <property type="entry name" value="cupin_BauB-like"/>
    <property type="match status" value="1"/>
</dbReference>
<dbReference type="EMBL" id="JAEKJA010000003">
    <property type="protein sequence ID" value="MBJ3774983.1"/>
    <property type="molecule type" value="Genomic_DNA"/>
</dbReference>
<dbReference type="InterPro" id="IPR011051">
    <property type="entry name" value="RmlC_Cupin_sf"/>
</dbReference>
<reference evidence="1" key="1">
    <citation type="submission" date="2020-12" db="EMBL/GenBank/DDBJ databases">
        <title>Bacterial taxonomy.</title>
        <authorList>
            <person name="Pan X."/>
        </authorList>
    </citation>
    <scope>NUCLEOTIDE SEQUENCE</scope>
    <source>
        <strain evidence="1">B2012</strain>
    </source>
</reference>
<proteinExistence type="predicted"/>
<accession>A0A934IMB0</accession>
<evidence type="ECO:0000313" key="2">
    <source>
        <dbReference type="Proteomes" id="UP000609531"/>
    </source>
</evidence>
<dbReference type="RefSeq" id="WP_198880880.1">
    <property type="nucleotide sequence ID" value="NZ_JAEKJA010000003.1"/>
</dbReference>
<name>A0A934IMB0_9HYPH</name>
<dbReference type="InterPro" id="IPR014710">
    <property type="entry name" value="RmlC-like_jellyroll"/>
</dbReference>
<protein>
    <submittedName>
        <fullName evidence="1">Cupin domain-containing protein</fullName>
    </submittedName>
</protein>
<dbReference type="SUPFAM" id="SSF51182">
    <property type="entry name" value="RmlC-like cupins"/>
    <property type="match status" value="1"/>
</dbReference>
<organism evidence="1 2">
    <name type="scientific">Acuticoccus mangrovi</name>
    <dbReference type="NCBI Taxonomy" id="2796142"/>
    <lineage>
        <taxon>Bacteria</taxon>
        <taxon>Pseudomonadati</taxon>
        <taxon>Pseudomonadota</taxon>
        <taxon>Alphaproteobacteria</taxon>
        <taxon>Hyphomicrobiales</taxon>
        <taxon>Amorphaceae</taxon>
        <taxon>Acuticoccus</taxon>
    </lineage>
</organism>
<dbReference type="AlphaFoldDB" id="A0A934IMB0"/>
<comment type="caution">
    <text evidence="1">The sequence shown here is derived from an EMBL/GenBank/DDBJ whole genome shotgun (WGS) entry which is preliminary data.</text>
</comment>
<sequence>MSATEGGAIPTLQVDEDHVRVTEWRFPPGTATGYHRHEYPYVVVPTVPGTLTMVDAAGKEAQSTLQLGVSYSRHCGVEHDVQNRTDGEIVFVEIELKKA</sequence>
<keyword evidence="2" id="KW-1185">Reference proteome</keyword>